<dbReference type="InterPro" id="IPR050640">
    <property type="entry name" value="Bact_2-comp_sensor_kinase"/>
</dbReference>
<comment type="caution">
    <text evidence="3">The sequence shown here is derived from an EMBL/GenBank/DDBJ whole genome shotgun (WGS) entry which is preliminary data.</text>
</comment>
<feature type="transmembrane region" description="Helical" evidence="1">
    <location>
        <begin position="20"/>
        <end position="37"/>
    </location>
</feature>
<gene>
    <name evidence="3" type="ORF">GS399_01275</name>
</gene>
<feature type="transmembrane region" description="Helical" evidence="1">
    <location>
        <begin position="49"/>
        <end position="69"/>
    </location>
</feature>
<evidence type="ECO:0000313" key="4">
    <source>
        <dbReference type="Proteomes" id="UP000466586"/>
    </source>
</evidence>
<dbReference type="SUPFAM" id="SSF55874">
    <property type="entry name" value="ATPase domain of HSP90 chaperone/DNA topoisomerase II/histidine kinase"/>
    <property type="match status" value="1"/>
</dbReference>
<feature type="domain" description="Signal transduction histidine kinase internal region" evidence="2">
    <location>
        <begin position="161"/>
        <end position="240"/>
    </location>
</feature>
<proteinExistence type="predicted"/>
<feature type="transmembrane region" description="Helical" evidence="1">
    <location>
        <begin position="81"/>
        <end position="102"/>
    </location>
</feature>
<dbReference type="PANTHER" id="PTHR34220:SF7">
    <property type="entry name" value="SENSOR HISTIDINE KINASE YPDA"/>
    <property type="match status" value="1"/>
</dbReference>
<dbReference type="PANTHER" id="PTHR34220">
    <property type="entry name" value="SENSOR HISTIDINE KINASE YPDA"/>
    <property type="match status" value="1"/>
</dbReference>
<dbReference type="GO" id="GO:0016020">
    <property type="term" value="C:membrane"/>
    <property type="evidence" value="ECO:0007669"/>
    <property type="project" value="InterPro"/>
</dbReference>
<keyword evidence="1" id="KW-1133">Transmembrane helix</keyword>
<dbReference type="RefSeq" id="WP_160842736.1">
    <property type="nucleotide sequence ID" value="NZ_WVHT01000001.1"/>
</dbReference>
<keyword evidence="1" id="KW-0472">Membrane</keyword>
<sequence length="367" mass="42524">MKTLRDFLTKGGTTQVYRHLLFWLIFYIYDGPIAAAIEVNPITRMQTSLIALPVKLIATYFTLFILTHIADEKKDVGKSLVYLFISIPLFGILQRTVSYELIYPSYYPEGLTRPLLYPPKVIIETFGVYSVAAIVAAIYFTKTWYFGQQEKQQLSNEKLQSELKFLKGQIHPHFLFNTLNNLYTLTLAKSNKAPEVVDKLSQLMSYMLYDSNKTRVPLKMELDHITNYISLEKIRYCERLDVSLDVLSDIDDIEIEPLLILPLVENSFKHGFKNETGKVWVHISVLTNEEQLIIKVENSMGDEAPVNGNGYHGVGLSNVEKRLELIYKDRYSFQVFKEDTFIVILRLTPDRRQPVKQENKYHEMLNS</sequence>
<keyword evidence="3" id="KW-0418">Kinase</keyword>
<dbReference type="GO" id="GO:0000155">
    <property type="term" value="F:phosphorelay sensor kinase activity"/>
    <property type="evidence" value="ECO:0007669"/>
    <property type="project" value="InterPro"/>
</dbReference>
<protein>
    <submittedName>
        <fullName evidence="3">Sensor histidine kinase</fullName>
    </submittedName>
</protein>
<evidence type="ECO:0000256" key="1">
    <source>
        <dbReference type="SAM" id="Phobius"/>
    </source>
</evidence>
<dbReference type="Proteomes" id="UP000466586">
    <property type="component" value="Unassembled WGS sequence"/>
</dbReference>
<dbReference type="EMBL" id="WVHT01000001">
    <property type="protein sequence ID" value="MXV49588.1"/>
    <property type="molecule type" value="Genomic_DNA"/>
</dbReference>
<evidence type="ECO:0000313" key="3">
    <source>
        <dbReference type="EMBL" id="MXV49588.1"/>
    </source>
</evidence>
<keyword evidence="4" id="KW-1185">Reference proteome</keyword>
<feature type="transmembrane region" description="Helical" evidence="1">
    <location>
        <begin position="122"/>
        <end position="141"/>
    </location>
</feature>
<organism evidence="3 4">
    <name type="scientific">Hufsiella arboris</name>
    <dbReference type="NCBI Taxonomy" id="2695275"/>
    <lineage>
        <taxon>Bacteria</taxon>
        <taxon>Pseudomonadati</taxon>
        <taxon>Bacteroidota</taxon>
        <taxon>Sphingobacteriia</taxon>
        <taxon>Sphingobacteriales</taxon>
        <taxon>Sphingobacteriaceae</taxon>
        <taxon>Hufsiella</taxon>
    </lineage>
</organism>
<dbReference type="Pfam" id="PF06580">
    <property type="entry name" value="His_kinase"/>
    <property type="match status" value="1"/>
</dbReference>
<dbReference type="InterPro" id="IPR036890">
    <property type="entry name" value="HATPase_C_sf"/>
</dbReference>
<name>A0A7K1Y6C5_9SPHI</name>
<accession>A0A7K1Y6C5</accession>
<dbReference type="InterPro" id="IPR010559">
    <property type="entry name" value="Sig_transdc_His_kin_internal"/>
</dbReference>
<evidence type="ECO:0000259" key="2">
    <source>
        <dbReference type="Pfam" id="PF06580"/>
    </source>
</evidence>
<reference evidence="3 4" key="1">
    <citation type="submission" date="2019-11" db="EMBL/GenBank/DDBJ databases">
        <title>Pedobacter sp. HMF7647 Genome sequencing and assembly.</title>
        <authorList>
            <person name="Kang H."/>
            <person name="Kim H."/>
            <person name="Joh K."/>
        </authorList>
    </citation>
    <scope>NUCLEOTIDE SEQUENCE [LARGE SCALE GENOMIC DNA]</scope>
    <source>
        <strain evidence="3 4">HMF7647</strain>
    </source>
</reference>
<dbReference type="Gene3D" id="3.30.565.10">
    <property type="entry name" value="Histidine kinase-like ATPase, C-terminal domain"/>
    <property type="match status" value="1"/>
</dbReference>
<keyword evidence="3" id="KW-0808">Transferase</keyword>
<keyword evidence="1" id="KW-0812">Transmembrane</keyword>
<dbReference type="AlphaFoldDB" id="A0A7K1Y6C5"/>